<feature type="signal peptide" evidence="9">
    <location>
        <begin position="1"/>
        <end position="23"/>
    </location>
</feature>
<dbReference type="InterPro" id="IPR018120">
    <property type="entry name" value="Glyco_hydro_1_AS"/>
</dbReference>
<dbReference type="FunFam" id="3.20.20.80:FF:000013">
    <property type="entry name" value="lactase-phlorizin hydrolase"/>
    <property type="match status" value="2"/>
</dbReference>
<accession>A0AAN9FZN6</accession>
<dbReference type="InterPro" id="IPR017853">
    <property type="entry name" value="GH"/>
</dbReference>
<dbReference type="Gene3D" id="3.20.20.80">
    <property type="entry name" value="Glycosidases"/>
    <property type="match status" value="2"/>
</dbReference>
<gene>
    <name evidence="10" type="ORF">V1264_022677</name>
</gene>
<protein>
    <recommendedName>
        <fullName evidence="3">beta-glucosidase</fullName>
        <ecNumber evidence="3">3.2.1.21</ecNumber>
    </recommendedName>
</protein>
<keyword evidence="5" id="KW-0325">Glycoprotein</keyword>
<proteinExistence type="inferred from homology"/>
<dbReference type="GO" id="GO:0008422">
    <property type="term" value="F:beta-glucosidase activity"/>
    <property type="evidence" value="ECO:0007669"/>
    <property type="project" value="TreeGrafter"/>
</dbReference>
<evidence type="ECO:0000256" key="4">
    <source>
        <dbReference type="ARBA" id="ARBA00022801"/>
    </source>
</evidence>
<comment type="caution">
    <text evidence="10">The sequence shown here is derived from an EMBL/GenBank/DDBJ whole genome shotgun (WGS) entry which is preliminary data.</text>
</comment>
<evidence type="ECO:0000256" key="5">
    <source>
        <dbReference type="ARBA" id="ARBA00023180"/>
    </source>
</evidence>
<dbReference type="PROSITE" id="PS51257">
    <property type="entry name" value="PROKAR_LIPOPROTEIN"/>
    <property type="match status" value="1"/>
</dbReference>
<dbReference type="Pfam" id="PF00232">
    <property type="entry name" value="Glyco_hydro_1"/>
    <property type="match status" value="2"/>
</dbReference>
<keyword evidence="11" id="KW-1185">Reference proteome</keyword>
<evidence type="ECO:0000313" key="10">
    <source>
        <dbReference type="EMBL" id="KAK7088805.1"/>
    </source>
</evidence>
<evidence type="ECO:0000313" key="11">
    <source>
        <dbReference type="Proteomes" id="UP001374579"/>
    </source>
</evidence>
<reference evidence="10 11" key="1">
    <citation type="submission" date="2024-02" db="EMBL/GenBank/DDBJ databases">
        <title>Chromosome-scale genome assembly of the rough periwinkle Littorina saxatilis.</title>
        <authorList>
            <person name="De Jode A."/>
            <person name="Faria R."/>
            <person name="Formenti G."/>
            <person name="Sims Y."/>
            <person name="Smith T.P."/>
            <person name="Tracey A."/>
            <person name="Wood J.M.D."/>
            <person name="Zagrodzka Z.B."/>
            <person name="Johannesson K."/>
            <person name="Butlin R.K."/>
            <person name="Leder E.H."/>
        </authorList>
    </citation>
    <scope>NUCLEOTIDE SEQUENCE [LARGE SCALE GENOMIC DNA]</scope>
    <source>
        <strain evidence="10">Snail1</strain>
        <tissue evidence="10">Muscle</tissue>
    </source>
</reference>
<feature type="chain" id="PRO_5042903568" description="beta-glucosidase" evidence="9">
    <location>
        <begin position="24"/>
        <end position="994"/>
    </location>
</feature>
<evidence type="ECO:0000256" key="1">
    <source>
        <dbReference type="ARBA" id="ARBA00010838"/>
    </source>
</evidence>
<dbReference type="EC" id="3.2.1.21" evidence="3"/>
<comment type="similarity">
    <text evidence="1">Belongs to the glycosyl hydrolase 1 family.</text>
</comment>
<sequence length="994" mass="113830">MDVAKSPLLLALIVCACFTVTRQNEADRVEGHNIVLGKFPDDFALGVSTSAYQIEGAWNQDGKGKSIWDTFSHTQGKIVDGSKADRAADSYNKWREDIQLLVDLGVTHHILSLSWSRLMPDGTSGRIEQRGVQHYSDVIDELLRHNIVPLVTLYHWDLPQALQDKGGWLNETIVQDFTDYADLCFRTYGDRVKTWITFIEPLMISWLGHEKGDFAPGLHQENATYLVSHNILRSHVAAYRLYDNTYRAAQQGKVGIRLDSEWYEPKSRGHAYNEASLTALTFRLGLYADPLFKGDYPDLIKTTLQEKATRLGVTSPLPKFTAQEIANNKGAIDFLGLNHYYTNLVSPVRGNHSNTHFGFFNDQNIKFERDPSSPVLANRPDTGENAMRLEGYGLRKLLNYIRQTYNNPDVYVTENGFSDLGAFKDERRITYIKEYSNNVLKAIGDGCSVKGYFVWTLMDTFEWSQGYTIKFGLYYVDFGQHDVPRFPKASAMFYSKLIQDRGFTEAVRDFHSYPQDRDVFLYEKFPDDFMWGTATSAYQVEGAWNEDGKGPSIWDTKVHDPGAKIADGSTGDVACDSYHHIADDVNMLKELGVQHYRFSISWPRVLPDGTPRSLNPLGVRYYNDLIDALLEANIQPMVTLYHWDLPQALQDKYGGWMDERIIDDFDNYARVCYEQFGDRVLLWITINEPIATTQVYNAQAPGVADYIVAHNIIRAHVKAYHTYDKYFRHLYHGQVGITLDIGWKEPLTLRNQDVYAADRAVMFKLGWFGNPIYGSGDYPEVMKRYIATKSLRQGFAKSRLPVFTDDELRMNKGAYDFLGVNHYTSNVISEKSSRDSDVSYQADQDIEYRLDPYWAHTDVGWLNVNPWGLRYVLDWAKEHWGNPPVYITESGRSNDDVTGLNDVGRIYYYRNYTNELLKAIKLDGCNVRGYTAWSLMDNFEWGSGYTKHFGLYQVDFSDPNRTRTPKMSAGFYKQLVKENGFATNSSLMTYELSS</sequence>
<dbReference type="PRINTS" id="PR00131">
    <property type="entry name" value="GLHYDRLASE1"/>
</dbReference>
<dbReference type="PROSITE" id="PS00653">
    <property type="entry name" value="GLYCOSYL_HYDROL_F1_2"/>
    <property type="match status" value="1"/>
</dbReference>
<keyword evidence="4 8" id="KW-0378">Hydrolase</keyword>
<dbReference type="PROSITE" id="PS00572">
    <property type="entry name" value="GLYCOSYL_HYDROL_F1_1"/>
    <property type="match status" value="1"/>
</dbReference>
<keyword evidence="9" id="KW-0732">Signal</keyword>
<evidence type="ECO:0000256" key="3">
    <source>
        <dbReference type="ARBA" id="ARBA00012744"/>
    </source>
</evidence>
<dbReference type="GO" id="GO:0005975">
    <property type="term" value="P:carbohydrate metabolic process"/>
    <property type="evidence" value="ECO:0007669"/>
    <property type="project" value="InterPro"/>
</dbReference>
<dbReference type="EMBL" id="JBAMIC010004070">
    <property type="protein sequence ID" value="KAK7088805.1"/>
    <property type="molecule type" value="Genomic_DNA"/>
</dbReference>
<evidence type="ECO:0000256" key="9">
    <source>
        <dbReference type="SAM" id="SignalP"/>
    </source>
</evidence>
<evidence type="ECO:0000256" key="7">
    <source>
        <dbReference type="PROSITE-ProRule" id="PRU10055"/>
    </source>
</evidence>
<dbReference type="PANTHER" id="PTHR10353:SF36">
    <property type="entry name" value="LP05116P"/>
    <property type="match status" value="1"/>
</dbReference>
<keyword evidence="6 8" id="KW-0326">Glycosidase</keyword>
<dbReference type="SUPFAM" id="SSF51445">
    <property type="entry name" value="(Trans)glycosidases"/>
    <property type="match status" value="2"/>
</dbReference>
<feature type="active site" description="Nucleophile" evidence="7">
    <location>
        <position position="414"/>
    </location>
</feature>
<evidence type="ECO:0000256" key="8">
    <source>
        <dbReference type="RuleBase" id="RU004468"/>
    </source>
</evidence>
<name>A0AAN9FZN6_9CAEN</name>
<dbReference type="InterPro" id="IPR033132">
    <property type="entry name" value="GH_1_N_CS"/>
</dbReference>
<dbReference type="AlphaFoldDB" id="A0AAN9FZN6"/>
<dbReference type="Proteomes" id="UP001374579">
    <property type="component" value="Unassembled WGS sequence"/>
</dbReference>
<comment type="subunit">
    <text evidence="2">Homodimer.</text>
</comment>
<organism evidence="10 11">
    <name type="scientific">Littorina saxatilis</name>
    <dbReference type="NCBI Taxonomy" id="31220"/>
    <lineage>
        <taxon>Eukaryota</taxon>
        <taxon>Metazoa</taxon>
        <taxon>Spiralia</taxon>
        <taxon>Lophotrochozoa</taxon>
        <taxon>Mollusca</taxon>
        <taxon>Gastropoda</taxon>
        <taxon>Caenogastropoda</taxon>
        <taxon>Littorinimorpha</taxon>
        <taxon>Littorinoidea</taxon>
        <taxon>Littorinidae</taxon>
        <taxon>Littorina</taxon>
    </lineage>
</organism>
<evidence type="ECO:0000256" key="2">
    <source>
        <dbReference type="ARBA" id="ARBA00011738"/>
    </source>
</evidence>
<dbReference type="InterPro" id="IPR001360">
    <property type="entry name" value="Glyco_hydro_1"/>
</dbReference>
<dbReference type="PANTHER" id="PTHR10353">
    <property type="entry name" value="GLYCOSYL HYDROLASE"/>
    <property type="match status" value="1"/>
</dbReference>
<evidence type="ECO:0000256" key="6">
    <source>
        <dbReference type="ARBA" id="ARBA00023295"/>
    </source>
</evidence>